<evidence type="ECO:0000313" key="1">
    <source>
        <dbReference type="EMBL" id="RCU43190.1"/>
    </source>
</evidence>
<accession>A0A368MZ40</accession>
<sequence>MLVLSVSVFAQKKVTNQYVEASCGMCNFDQKNDRGCALAVRMDNKVYYVEGTTIKDHGNPHADDGFCNVVKKAKVSGEIKDGKFYASSFAVVPEKKSK</sequence>
<dbReference type="OrthoDB" id="676338at2"/>
<proteinExistence type="predicted"/>
<keyword evidence="2" id="KW-1185">Reference proteome</keyword>
<dbReference type="InterPro" id="IPR045950">
    <property type="entry name" value="DUF6370"/>
</dbReference>
<dbReference type="AlphaFoldDB" id="A0A368MZ40"/>
<protein>
    <submittedName>
        <fullName evidence="1">Uncharacterized protein</fullName>
    </submittedName>
</protein>
<dbReference type="EMBL" id="QPIE01000004">
    <property type="protein sequence ID" value="RCU43190.1"/>
    <property type="molecule type" value="Genomic_DNA"/>
</dbReference>
<reference evidence="1 2" key="1">
    <citation type="submission" date="2018-07" db="EMBL/GenBank/DDBJ databases">
        <title>Chryseobacterium lacus sp. nov., isolated from lake water.</title>
        <authorList>
            <person name="Li C.-M."/>
        </authorList>
    </citation>
    <scope>NUCLEOTIDE SEQUENCE [LARGE SCALE GENOMIC DNA]</scope>
    <source>
        <strain evidence="1 2">YLOS41</strain>
    </source>
</reference>
<evidence type="ECO:0000313" key="2">
    <source>
        <dbReference type="Proteomes" id="UP000252172"/>
    </source>
</evidence>
<organism evidence="1 2">
    <name type="scientific">Chryseobacterium lacus</name>
    <dbReference type="NCBI Taxonomy" id="2058346"/>
    <lineage>
        <taxon>Bacteria</taxon>
        <taxon>Pseudomonadati</taxon>
        <taxon>Bacteroidota</taxon>
        <taxon>Flavobacteriia</taxon>
        <taxon>Flavobacteriales</taxon>
        <taxon>Weeksellaceae</taxon>
        <taxon>Chryseobacterium group</taxon>
        <taxon>Chryseobacterium</taxon>
    </lineage>
</organism>
<dbReference type="Proteomes" id="UP000252172">
    <property type="component" value="Unassembled WGS sequence"/>
</dbReference>
<dbReference type="Pfam" id="PF19897">
    <property type="entry name" value="DUF6370"/>
    <property type="match status" value="1"/>
</dbReference>
<comment type="caution">
    <text evidence="1">The sequence shown here is derived from an EMBL/GenBank/DDBJ whole genome shotgun (WGS) entry which is preliminary data.</text>
</comment>
<gene>
    <name evidence="1" type="ORF">DQ356_05635</name>
</gene>
<name>A0A368MZ40_9FLAO</name>